<gene>
    <name evidence="9" type="ORF">QBC47DRAFT_389816</name>
</gene>
<dbReference type="GO" id="GO:0005886">
    <property type="term" value="C:plasma membrane"/>
    <property type="evidence" value="ECO:0007669"/>
    <property type="project" value="TreeGrafter"/>
</dbReference>
<keyword evidence="5 7" id="KW-0472">Membrane</keyword>
<feature type="domain" description="VASt" evidence="8">
    <location>
        <begin position="773"/>
        <end position="944"/>
    </location>
</feature>
<feature type="region of interest" description="Disordered" evidence="6">
    <location>
        <begin position="420"/>
        <end position="500"/>
    </location>
</feature>
<feature type="compositionally biased region" description="Polar residues" evidence="6">
    <location>
        <begin position="673"/>
        <end position="687"/>
    </location>
</feature>
<evidence type="ECO:0000256" key="3">
    <source>
        <dbReference type="ARBA" id="ARBA00022692"/>
    </source>
</evidence>
<evidence type="ECO:0000313" key="10">
    <source>
        <dbReference type="Proteomes" id="UP001239445"/>
    </source>
</evidence>
<feature type="compositionally biased region" description="Acidic residues" evidence="6">
    <location>
        <begin position="688"/>
        <end position="707"/>
    </location>
</feature>
<dbReference type="InterPro" id="IPR011993">
    <property type="entry name" value="PH-like_dom_sf"/>
</dbReference>
<feature type="compositionally biased region" description="Low complexity" evidence="6">
    <location>
        <begin position="122"/>
        <end position="134"/>
    </location>
</feature>
<dbReference type="GO" id="GO:0032934">
    <property type="term" value="F:sterol binding"/>
    <property type="evidence" value="ECO:0007669"/>
    <property type="project" value="TreeGrafter"/>
</dbReference>
<dbReference type="GO" id="GO:0120015">
    <property type="term" value="F:sterol transfer activity"/>
    <property type="evidence" value="ECO:0007669"/>
    <property type="project" value="TreeGrafter"/>
</dbReference>
<sequence>MEKNSSNGLGKLLPRSLTAKRRSNTKTSSIAETASSNDDGASLTGLSTGSQGAEKTPVDDGGNTDSVVYESEGESSSKRPTTISSTHPSQIGYLTTSSPLIQAAHNPEALPDSQISTFFPQASADSLDSASSSLRATKSGLTPPQSLSKQSSSSRLRDVFRSKKSTDKSSSEEKSPRTLPTDADAEPVPVTAKLDADSSDSAAPVSKPAPSERIRRLSRSQNIEPIRAPPQTPPSAETGTPVIVNTPPTPTDANQPDRAGATKASPRSKSNVSPSGTMISQRRNRAGSGTLGPSKLSNITAAPLTPTPENGPGSPNNPATTFFSSMFSAVQNTANSLSNTISNASLTPTGPKSKTPVPREQSERDQEIEVEPSSEALPEQSMDTKEPAVKTLGMGDLSLSQLGIADPPSAVPSPVTARFTETESRARSESAPVEAHAVGADLPGEDIAPFRPRSLYEPTPGGDRTPPNGSVYEGKSSLQRSGSIRSAIGKRRKRGSSAATGGTVGAAIAAANASFANPVGQNSTPKLTGFAVATKKRNRDFHSLFKSVPDDDYLIEDYSCALQREILAHGRLYVSEGHLCFSSNILGWVTTLVMSFDEIVAVEKRSTALVFKNGLEISTLHAKHIFASFTSRDTTYDLIIKIWKLGHPHLQSSLNGVRLEEPGGDRTEKIETESITVSVAGSQSISASDDETEDGDDVYDEDEDGDEGHDATQATEAPPADGPTEKAVPRKPSGATAPPVEKQDDSTPAGTTVDFPGPSAHSPTDCGDAALHYEKVIGDDIIAAPLGKVYNTMFGPASAAWMAKWLSTEQKCTDIQMEDKSGLTDEVKTRTLSYIKPLYNPLGPKQTKCIVTEQLENLDLEKSVNVLCSTQTPDVPNGNVFVVKTRYCLTWAENNTTRVQANCTLEWSGKSWIKGAIERGANDGQMQYCKDLFASLKASMSSRPKQGVLNGAAAKGKKRLRKGKSAMTSTATSDIEGLSKASAKSDWGLFEPLEPFLSPLVNTIKPILTGNVVYGLLVGLLVATWFGFGSNRQVAAPFSRELGYAGYPQRLAAYEEMWRAEESDLWEWIEERAGLDRLGADPPQTRRKGPVDPRTVEEKLREEKMDEREIKEAIRVTEEHLRVLKSVVEREERK</sequence>
<dbReference type="GO" id="GO:0032541">
    <property type="term" value="C:cortical endoplasmic reticulum"/>
    <property type="evidence" value="ECO:0007669"/>
    <property type="project" value="TreeGrafter"/>
</dbReference>
<feature type="region of interest" description="Disordered" evidence="6">
    <location>
        <begin position="339"/>
        <end position="382"/>
    </location>
</feature>
<accession>A0AAJ0B5X6</accession>
<dbReference type="GO" id="GO:0032366">
    <property type="term" value="P:intracellular sterol transport"/>
    <property type="evidence" value="ECO:0007669"/>
    <property type="project" value="TreeGrafter"/>
</dbReference>
<feature type="region of interest" description="Disordered" evidence="6">
    <location>
        <begin position="1"/>
        <end position="322"/>
    </location>
</feature>
<feature type="compositionally biased region" description="Polar residues" evidence="6">
    <location>
        <begin position="265"/>
        <end position="281"/>
    </location>
</feature>
<feature type="compositionally biased region" description="Basic and acidic residues" evidence="6">
    <location>
        <begin position="1089"/>
        <end position="1102"/>
    </location>
</feature>
<dbReference type="PANTHER" id="PTHR23319">
    <property type="entry name" value="GRAM DOMAIN CONTAINING 1B, ISOFORM E"/>
    <property type="match status" value="1"/>
</dbReference>
<feature type="compositionally biased region" description="Polar residues" evidence="6">
    <location>
        <begin position="339"/>
        <end position="352"/>
    </location>
</feature>
<feature type="region of interest" description="Disordered" evidence="6">
    <location>
        <begin position="654"/>
        <end position="763"/>
    </location>
</feature>
<keyword evidence="10" id="KW-1185">Reference proteome</keyword>
<keyword evidence="4 7" id="KW-1133">Transmembrane helix</keyword>
<evidence type="ECO:0000259" key="8">
    <source>
        <dbReference type="PROSITE" id="PS51778"/>
    </source>
</evidence>
<dbReference type="GO" id="GO:0005789">
    <property type="term" value="C:endoplasmic reticulum membrane"/>
    <property type="evidence" value="ECO:0007669"/>
    <property type="project" value="TreeGrafter"/>
</dbReference>
<protein>
    <recommendedName>
        <fullName evidence="8">VASt domain-containing protein</fullName>
    </recommendedName>
</protein>
<feature type="compositionally biased region" description="Basic and acidic residues" evidence="6">
    <location>
        <begin position="155"/>
        <end position="176"/>
    </location>
</feature>
<dbReference type="PANTHER" id="PTHR23319:SF4">
    <property type="entry name" value="GRAM DOMAIN CONTAINING 1B, ISOFORM E"/>
    <property type="match status" value="1"/>
</dbReference>
<dbReference type="Gene3D" id="2.30.29.30">
    <property type="entry name" value="Pleckstrin-homology domain (PH domain)/Phosphotyrosine-binding domain (PTB)"/>
    <property type="match status" value="1"/>
</dbReference>
<evidence type="ECO:0000256" key="6">
    <source>
        <dbReference type="SAM" id="MobiDB-lite"/>
    </source>
</evidence>
<name>A0AAJ0B5X6_9PEZI</name>
<dbReference type="SMART" id="SM00568">
    <property type="entry name" value="GRAM"/>
    <property type="match status" value="1"/>
</dbReference>
<dbReference type="Pfam" id="PF16016">
    <property type="entry name" value="VASt"/>
    <property type="match status" value="1"/>
</dbReference>
<keyword evidence="3 7" id="KW-0812">Transmembrane</keyword>
<dbReference type="InterPro" id="IPR031968">
    <property type="entry name" value="VASt"/>
</dbReference>
<feature type="region of interest" description="Disordered" evidence="6">
    <location>
        <begin position="1077"/>
        <end position="1102"/>
    </location>
</feature>
<dbReference type="EMBL" id="MU839840">
    <property type="protein sequence ID" value="KAK1752132.1"/>
    <property type="molecule type" value="Genomic_DNA"/>
</dbReference>
<dbReference type="Proteomes" id="UP001239445">
    <property type="component" value="Unassembled WGS sequence"/>
</dbReference>
<dbReference type="PROSITE" id="PS51778">
    <property type="entry name" value="VAST"/>
    <property type="match status" value="1"/>
</dbReference>
<dbReference type="AlphaFoldDB" id="A0AAJ0B5X6"/>
<dbReference type="CDD" id="cd13220">
    <property type="entry name" value="PH-GRAM_GRAMDC"/>
    <property type="match status" value="1"/>
</dbReference>
<dbReference type="InterPro" id="IPR004182">
    <property type="entry name" value="GRAM"/>
</dbReference>
<feature type="transmembrane region" description="Helical" evidence="7">
    <location>
        <begin position="1007"/>
        <end position="1028"/>
    </location>
</feature>
<reference evidence="9" key="1">
    <citation type="submission" date="2023-06" db="EMBL/GenBank/DDBJ databases">
        <title>Genome-scale phylogeny and comparative genomics of the fungal order Sordariales.</title>
        <authorList>
            <consortium name="Lawrence Berkeley National Laboratory"/>
            <person name="Hensen N."/>
            <person name="Bonometti L."/>
            <person name="Westerberg I."/>
            <person name="Brannstrom I.O."/>
            <person name="Guillou S."/>
            <person name="Cros-Aarteil S."/>
            <person name="Calhoun S."/>
            <person name="Haridas S."/>
            <person name="Kuo A."/>
            <person name="Mondo S."/>
            <person name="Pangilinan J."/>
            <person name="Riley R."/>
            <person name="Labutti K."/>
            <person name="Andreopoulos B."/>
            <person name="Lipzen A."/>
            <person name="Chen C."/>
            <person name="Yanf M."/>
            <person name="Daum C."/>
            <person name="Ng V."/>
            <person name="Clum A."/>
            <person name="Steindorff A."/>
            <person name="Ohm R."/>
            <person name="Martin F."/>
            <person name="Silar P."/>
            <person name="Natvig D."/>
            <person name="Lalanne C."/>
            <person name="Gautier V."/>
            <person name="Ament-Velasquez S.L."/>
            <person name="Kruys A."/>
            <person name="Hutchinson M.I."/>
            <person name="Powell A.J."/>
            <person name="Barry K."/>
            <person name="Miller A.N."/>
            <person name="Grigoriev I.V."/>
            <person name="Debuchy R."/>
            <person name="Gladieux P."/>
            <person name="Thoren M.H."/>
            <person name="Johannesson H."/>
        </authorList>
    </citation>
    <scope>NUCLEOTIDE SEQUENCE</scope>
    <source>
        <strain evidence="9">PSN4</strain>
    </source>
</reference>
<feature type="compositionally biased region" description="Low complexity" evidence="6">
    <location>
        <begin position="143"/>
        <end position="154"/>
    </location>
</feature>
<feature type="compositionally biased region" description="Polar residues" evidence="6">
    <location>
        <begin position="78"/>
        <end position="100"/>
    </location>
</feature>
<dbReference type="GO" id="GO:0005739">
    <property type="term" value="C:mitochondrion"/>
    <property type="evidence" value="ECO:0007669"/>
    <property type="project" value="TreeGrafter"/>
</dbReference>
<feature type="compositionally biased region" description="Low complexity" evidence="6">
    <location>
        <begin position="199"/>
        <end position="209"/>
    </location>
</feature>
<organism evidence="9 10">
    <name type="scientific">Echria macrotheca</name>
    <dbReference type="NCBI Taxonomy" id="438768"/>
    <lineage>
        <taxon>Eukaryota</taxon>
        <taxon>Fungi</taxon>
        <taxon>Dikarya</taxon>
        <taxon>Ascomycota</taxon>
        <taxon>Pezizomycotina</taxon>
        <taxon>Sordariomycetes</taxon>
        <taxon>Sordariomycetidae</taxon>
        <taxon>Sordariales</taxon>
        <taxon>Schizotheciaceae</taxon>
        <taxon>Echria</taxon>
    </lineage>
</organism>
<proteinExistence type="inferred from homology"/>
<evidence type="ECO:0000256" key="1">
    <source>
        <dbReference type="ARBA" id="ARBA00004167"/>
    </source>
</evidence>
<comment type="subcellular location">
    <subcellularLocation>
        <location evidence="1">Membrane</location>
        <topology evidence="1">Single-pass membrane protein</topology>
    </subcellularLocation>
</comment>
<feature type="compositionally biased region" description="Polar residues" evidence="6">
    <location>
        <begin position="25"/>
        <end position="53"/>
    </location>
</feature>
<comment type="similarity">
    <text evidence="2">Belongs to the YSP2 family.</text>
</comment>
<evidence type="ECO:0000256" key="7">
    <source>
        <dbReference type="SAM" id="Phobius"/>
    </source>
</evidence>
<evidence type="ECO:0000256" key="2">
    <source>
        <dbReference type="ARBA" id="ARBA00006582"/>
    </source>
</evidence>
<evidence type="ECO:0000256" key="5">
    <source>
        <dbReference type="ARBA" id="ARBA00023136"/>
    </source>
</evidence>
<feature type="compositionally biased region" description="Basic and acidic residues" evidence="6">
    <location>
        <begin position="658"/>
        <end position="672"/>
    </location>
</feature>
<dbReference type="GO" id="GO:0140268">
    <property type="term" value="C:endoplasmic reticulum-plasma membrane contact site"/>
    <property type="evidence" value="ECO:0007669"/>
    <property type="project" value="TreeGrafter"/>
</dbReference>
<evidence type="ECO:0000313" key="9">
    <source>
        <dbReference type="EMBL" id="KAK1752132.1"/>
    </source>
</evidence>
<dbReference type="Pfam" id="PF02893">
    <property type="entry name" value="GRAM"/>
    <property type="match status" value="1"/>
</dbReference>
<evidence type="ECO:0000256" key="4">
    <source>
        <dbReference type="ARBA" id="ARBA00022989"/>
    </source>
</evidence>
<dbReference type="InterPro" id="IPR051482">
    <property type="entry name" value="Cholesterol_transport"/>
</dbReference>
<comment type="caution">
    <text evidence="9">The sequence shown here is derived from an EMBL/GenBank/DDBJ whole genome shotgun (WGS) entry which is preliminary data.</text>
</comment>
<feature type="compositionally biased region" description="Polar residues" evidence="6">
    <location>
        <begin position="313"/>
        <end position="322"/>
    </location>
</feature>